<keyword evidence="3" id="KW-1185">Reference proteome</keyword>
<organism evidence="2 3">
    <name type="scientific">Aspergillus versicolor CBS 583.65</name>
    <dbReference type="NCBI Taxonomy" id="1036611"/>
    <lineage>
        <taxon>Eukaryota</taxon>
        <taxon>Fungi</taxon>
        <taxon>Dikarya</taxon>
        <taxon>Ascomycota</taxon>
        <taxon>Pezizomycotina</taxon>
        <taxon>Eurotiomycetes</taxon>
        <taxon>Eurotiomycetidae</taxon>
        <taxon>Eurotiales</taxon>
        <taxon>Aspergillaceae</taxon>
        <taxon>Aspergillus</taxon>
        <taxon>Aspergillus subgen. Nidulantes</taxon>
    </lineage>
</organism>
<evidence type="ECO:0000313" key="3">
    <source>
        <dbReference type="Proteomes" id="UP000184073"/>
    </source>
</evidence>
<dbReference type="Pfam" id="PF24864">
    <property type="entry name" value="DUF7730"/>
    <property type="match status" value="1"/>
</dbReference>
<reference evidence="3" key="1">
    <citation type="journal article" date="2017" name="Genome Biol.">
        <title>Comparative genomics reveals high biological diversity and specific adaptations in the industrially and medically important fungal genus Aspergillus.</title>
        <authorList>
            <person name="de Vries R.P."/>
            <person name="Riley R."/>
            <person name="Wiebenga A."/>
            <person name="Aguilar-Osorio G."/>
            <person name="Amillis S."/>
            <person name="Uchima C.A."/>
            <person name="Anderluh G."/>
            <person name="Asadollahi M."/>
            <person name="Askin M."/>
            <person name="Barry K."/>
            <person name="Battaglia E."/>
            <person name="Bayram O."/>
            <person name="Benocci T."/>
            <person name="Braus-Stromeyer S.A."/>
            <person name="Caldana C."/>
            <person name="Canovas D."/>
            <person name="Cerqueira G.C."/>
            <person name="Chen F."/>
            <person name="Chen W."/>
            <person name="Choi C."/>
            <person name="Clum A."/>
            <person name="Dos Santos R.A."/>
            <person name="Damasio A.R."/>
            <person name="Diallinas G."/>
            <person name="Emri T."/>
            <person name="Fekete E."/>
            <person name="Flipphi M."/>
            <person name="Freyberg S."/>
            <person name="Gallo A."/>
            <person name="Gournas C."/>
            <person name="Habgood R."/>
            <person name="Hainaut M."/>
            <person name="Harispe M.L."/>
            <person name="Henrissat B."/>
            <person name="Hilden K.S."/>
            <person name="Hope R."/>
            <person name="Hossain A."/>
            <person name="Karabika E."/>
            <person name="Karaffa L."/>
            <person name="Karanyi Z."/>
            <person name="Krasevec N."/>
            <person name="Kuo A."/>
            <person name="Kusch H."/>
            <person name="LaButti K."/>
            <person name="Lagendijk E.L."/>
            <person name="Lapidus A."/>
            <person name="Levasseur A."/>
            <person name="Lindquist E."/>
            <person name="Lipzen A."/>
            <person name="Logrieco A.F."/>
            <person name="MacCabe A."/>
            <person name="Maekelae M.R."/>
            <person name="Malavazi I."/>
            <person name="Melin P."/>
            <person name="Meyer V."/>
            <person name="Mielnichuk N."/>
            <person name="Miskei M."/>
            <person name="Molnar A.P."/>
            <person name="Mule G."/>
            <person name="Ngan C.Y."/>
            <person name="Orejas M."/>
            <person name="Orosz E."/>
            <person name="Ouedraogo J.P."/>
            <person name="Overkamp K.M."/>
            <person name="Park H.-S."/>
            <person name="Perrone G."/>
            <person name="Piumi F."/>
            <person name="Punt P.J."/>
            <person name="Ram A.F."/>
            <person name="Ramon A."/>
            <person name="Rauscher S."/>
            <person name="Record E."/>
            <person name="Riano-Pachon D.M."/>
            <person name="Robert V."/>
            <person name="Roehrig J."/>
            <person name="Ruller R."/>
            <person name="Salamov A."/>
            <person name="Salih N.S."/>
            <person name="Samson R.A."/>
            <person name="Sandor E."/>
            <person name="Sanguinetti M."/>
            <person name="Schuetze T."/>
            <person name="Sepcic K."/>
            <person name="Shelest E."/>
            <person name="Sherlock G."/>
            <person name="Sophianopoulou V."/>
            <person name="Squina F.M."/>
            <person name="Sun H."/>
            <person name="Susca A."/>
            <person name="Todd R.B."/>
            <person name="Tsang A."/>
            <person name="Unkles S.E."/>
            <person name="van de Wiele N."/>
            <person name="van Rossen-Uffink D."/>
            <person name="Oliveira J.V."/>
            <person name="Vesth T.C."/>
            <person name="Visser J."/>
            <person name="Yu J.-H."/>
            <person name="Zhou M."/>
            <person name="Andersen M.R."/>
            <person name="Archer D.B."/>
            <person name="Baker S.E."/>
            <person name="Benoit I."/>
            <person name="Brakhage A.A."/>
            <person name="Braus G.H."/>
            <person name="Fischer R."/>
            <person name="Frisvad J.C."/>
            <person name="Goldman G.H."/>
            <person name="Houbraken J."/>
            <person name="Oakley B."/>
            <person name="Pocsi I."/>
            <person name="Scazzocchio C."/>
            <person name="Seiboth B."/>
            <person name="vanKuyk P.A."/>
            <person name="Wortman J."/>
            <person name="Dyer P.S."/>
            <person name="Grigoriev I.V."/>
        </authorList>
    </citation>
    <scope>NUCLEOTIDE SEQUENCE [LARGE SCALE GENOMIC DNA]</scope>
    <source>
        <strain evidence="3">CBS 583.65</strain>
    </source>
</reference>
<dbReference type="STRING" id="1036611.A0A1L9PVD7"/>
<evidence type="ECO:0000259" key="1">
    <source>
        <dbReference type="Pfam" id="PF24864"/>
    </source>
</evidence>
<dbReference type="OrthoDB" id="4757095at2759"/>
<evidence type="ECO:0000313" key="2">
    <source>
        <dbReference type="EMBL" id="OJJ05386.1"/>
    </source>
</evidence>
<dbReference type="PANTHER" id="PTHR38790:SF8">
    <property type="entry name" value="F-BOX DOMAIN-CONTAINING PROTEIN"/>
    <property type="match status" value="1"/>
</dbReference>
<dbReference type="RefSeq" id="XP_040671148.1">
    <property type="nucleotide sequence ID" value="XM_040810527.1"/>
</dbReference>
<dbReference type="InterPro" id="IPR056632">
    <property type="entry name" value="DUF7730"/>
</dbReference>
<dbReference type="Proteomes" id="UP000184073">
    <property type="component" value="Unassembled WGS sequence"/>
</dbReference>
<dbReference type="AlphaFoldDB" id="A0A1L9PVD7"/>
<gene>
    <name evidence="2" type="ORF">ASPVEDRAFT_31769</name>
</gene>
<dbReference type="VEuPathDB" id="FungiDB:ASPVEDRAFT_31769"/>
<accession>A0A1L9PVD7</accession>
<dbReference type="PANTHER" id="PTHR38790">
    <property type="entry name" value="2EXR DOMAIN-CONTAINING PROTEIN-RELATED"/>
    <property type="match status" value="1"/>
</dbReference>
<name>A0A1L9PVD7_ASPVE</name>
<feature type="domain" description="DUF7730" evidence="1">
    <location>
        <begin position="2"/>
        <end position="163"/>
    </location>
</feature>
<dbReference type="GeneID" id="63726038"/>
<protein>
    <recommendedName>
        <fullName evidence="1">DUF7730 domain-containing protein</fullName>
    </recommendedName>
</protein>
<proteinExistence type="predicted"/>
<sequence>MELPPEIRNQIYSYLFLPQRVEIRRSKDTSKTQHHYHLHHKRLAPRDPSTQNQTCLPFKSKIQTQLCLPFTSKQFYQDTLCILYACTQFVFTSPKCISLFLKKTPKQAQGAITHIEIHHTMYNEPRLNTFRELKLRSDKSWYMLCEKISTSFTALSVLHVDMTIFDAPIELEVGESWSLPILALGRAKGMEKAEGLRFASVSLTSHRFDYEKVRNVERQLEKELMGPIAFQVREDEIFARALVEALKARKVLRLVFN</sequence>
<dbReference type="EMBL" id="KV878133">
    <property type="protein sequence ID" value="OJJ05386.1"/>
    <property type="molecule type" value="Genomic_DNA"/>
</dbReference>